<evidence type="ECO:0000256" key="2">
    <source>
        <dbReference type="SAM" id="SignalP"/>
    </source>
</evidence>
<feature type="region of interest" description="Disordered" evidence="1">
    <location>
        <begin position="41"/>
        <end position="81"/>
    </location>
</feature>
<feature type="compositionally biased region" description="Basic and acidic residues" evidence="1">
    <location>
        <begin position="68"/>
        <end position="81"/>
    </location>
</feature>
<dbReference type="InterPro" id="IPR036366">
    <property type="entry name" value="PGBDSf"/>
</dbReference>
<dbReference type="EMBL" id="PKUN01000001">
    <property type="protein sequence ID" value="PLX63556.1"/>
    <property type="molecule type" value="Genomic_DNA"/>
</dbReference>
<dbReference type="RefSeq" id="WP_273437343.1">
    <property type="nucleotide sequence ID" value="NZ_PKUN01000001.1"/>
</dbReference>
<reference evidence="4 5" key="1">
    <citation type="submission" date="2017-11" db="EMBL/GenBank/DDBJ databases">
        <title>Genome-resolved metagenomics identifies genetic mobility, metabolic interactions, and unexpected diversity in perchlorate-reducing communities.</title>
        <authorList>
            <person name="Barnum T.P."/>
            <person name="Figueroa I.A."/>
            <person name="Carlstrom C.I."/>
            <person name="Lucas L.N."/>
            <person name="Engelbrektson A.L."/>
            <person name="Coates J.D."/>
        </authorList>
    </citation>
    <scope>NUCLEOTIDE SEQUENCE [LARGE SCALE GENOMIC DNA]</scope>
    <source>
        <strain evidence="4">BM301</strain>
    </source>
</reference>
<accession>A0A2N6D1H3</accession>
<feature type="chain" id="PRO_5014969907" description="Peptidoglycan binding-like domain-containing protein" evidence="2">
    <location>
        <begin position="20"/>
        <end position="555"/>
    </location>
</feature>
<feature type="signal peptide" evidence="2">
    <location>
        <begin position="1"/>
        <end position="19"/>
    </location>
</feature>
<proteinExistence type="predicted"/>
<evidence type="ECO:0000313" key="4">
    <source>
        <dbReference type="EMBL" id="PLX63556.1"/>
    </source>
</evidence>
<organism evidence="4 5">
    <name type="scientific">Sedimenticola selenatireducens</name>
    <dbReference type="NCBI Taxonomy" id="191960"/>
    <lineage>
        <taxon>Bacteria</taxon>
        <taxon>Pseudomonadati</taxon>
        <taxon>Pseudomonadota</taxon>
        <taxon>Gammaproteobacteria</taxon>
        <taxon>Chromatiales</taxon>
        <taxon>Sedimenticolaceae</taxon>
        <taxon>Sedimenticola</taxon>
    </lineage>
</organism>
<dbReference type="Gene3D" id="1.10.101.10">
    <property type="entry name" value="PGBD-like superfamily/PGBD"/>
    <property type="match status" value="1"/>
</dbReference>
<comment type="caution">
    <text evidence="4">The sequence shown here is derived from an EMBL/GenBank/DDBJ whole genome shotgun (WGS) entry which is preliminary data.</text>
</comment>
<sequence>MRILASYLIFLLFASPANAGFFDDLLGKAKRAADEVVGDSVDNIMGESPKGKQQQPSQEQPDNATTVESKKETTTKPPTHDKALVKSIQQNLKEQGYKVGVVDGLYGVGTKKAIQAYQLDHGLKRDGLASHTLLTRLQQTQGNSSMTQTAASTDAGLLEPTIAALQLAAVHYRPETLDKESNLKRVLLRVHPEYNNVVGNEFKWQKQKDQLKSQLLEEAKNVSLRFEVMPWREDSVARARPLELQKYDFDKSAFFVQFATGNFRSVLIKMLIPGDSSLPAQYPQQINWIAVNSDKAEQISDYFGKKQRKLYPGYRFKVIGTDISSSIPVPIIEFEGDQLDLYAMESIPQGNMMKTEFKLMARAAIPVDKAVAAAESKKVTFDSHKASDTDVIKNASIDGVSLGMDVDKAVHSLQSRGIKMNGASKYSKLTGVTIEGSGKTADGKGWLKVMIRQMDGKVYQYQKSVGYLLDRLPLTDGTRVEDLKKRYQDEFILRFADSRYSYTDPYGKVDFDDETQPPYNRKVTSPHITSNVAAGNGRFSATMDMHWKNLVGANW</sequence>
<feature type="domain" description="Peptidoglycan binding-like" evidence="3">
    <location>
        <begin position="84"/>
        <end position="136"/>
    </location>
</feature>
<keyword evidence="2" id="KW-0732">Signal</keyword>
<gene>
    <name evidence="4" type="ORF">C0630_01245</name>
</gene>
<dbReference type="AlphaFoldDB" id="A0A2N6D1H3"/>
<protein>
    <recommendedName>
        <fullName evidence="3">Peptidoglycan binding-like domain-containing protein</fullName>
    </recommendedName>
</protein>
<feature type="compositionally biased region" description="Polar residues" evidence="1">
    <location>
        <begin position="51"/>
        <end position="64"/>
    </location>
</feature>
<evidence type="ECO:0000259" key="3">
    <source>
        <dbReference type="Pfam" id="PF01471"/>
    </source>
</evidence>
<evidence type="ECO:0000256" key="1">
    <source>
        <dbReference type="SAM" id="MobiDB-lite"/>
    </source>
</evidence>
<dbReference type="Proteomes" id="UP000235015">
    <property type="component" value="Unassembled WGS sequence"/>
</dbReference>
<dbReference type="InterPro" id="IPR002477">
    <property type="entry name" value="Peptidoglycan-bd-like"/>
</dbReference>
<evidence type="ECO:0000313" key="5">
    <source>
        <dbReference type="Proteomes" id="UP000235015"/>
    </source>
</evidence>
<dbReference type="InterPro" id="IPR036365">
    <property type="entry name" value="PGBD-like_sf"/>
</dbReference>
<name>A0A2N6D1H3_9GAMM</name>
<dbReference type="SUPFAM" id="SSF47090">
    <property type="entry name" value="PGBD-like"/>
    <property type="match status" value="1"/>
</dbReference>
<dbReference type="Pfam" id="PF01471">
    <property type="entry name" value="PG_binding_1"/>
    <property type="match status" value="1"/>
</dbReference>